<dbReference type="Pfam" id="PF00697">
    <property type="entry name" value="PRAI"/>
    <property type="match status" value="1"/>
</dbReference>
<evidence type="ECO:0000313" key="11">
    <source>
        <dbReference type="EMBL" id="GAA6499963.1"/>
    </source>
</evidence>
<dbReference type="Gene3D" id="3.20.20.70">
    <property type="entry name" value="Aldolase class I"/>
    <property type="match status" value="1"/>
</dbReference>
<evidence type="ECO:0000256" key="4">
    <source>
        <dbReference type="ARBA" id="ARBA00022272"/>
    </source>
</evidence>
<comment type="similarity">
    <text evidence="9">Belongs to the TrpF family.</text>
</comment>
<feature type="domain" description="N-(5'phosphoribosyl) anthranilate isomerase (PRAI)" evidence="10">
    <location>
        <begin position="5"/>
        <end position="199"/>
    </location>
</feature>
<dbReference type="InterPro" id="IPR013785">
    <property type="entry name" value="Aldolase_TIM"/>
</dbReference>
<dbReference type="EMBL" id="BAABZQ010000001">
    <property type="protein sequence ID" value="GAA6499963.1"/>
    <property type="molecule type" value="Genomic_DNA"/>
</dbReference>
<dbReference type="InterPro" id="IPR044643">
    <property type="entry name" value="TrpF_fam"/>
</dbReference>
<evidence type="ECO:0000256" key="1">
    <source>
        <dbReference type="ARBA" id="ARBA00001164"/>
    </source>
</evidence>
<accession>A0ABQ0BTU8</accession>
<evidence type="ECO:0000256" key="5">
    <source>
        <dbReference type="ARBA" id="ARBA00022605"/>
    </source>
</evidence>
<evidence type="ECO:0000256" key="2">
    <source>
        <dbReference type="ARBA" id="ARBA00004664"/>
    </source>
</evidence>
<keyword evidence="5 9" id="KW-0028">Amino-acid biosynthesis</keyword>
<evidence type="ECO:0000256" key="9">
    <source>
        <dbReference type="HAMAP-Rule" id="MF_00135"/>
    </source>
</evidence>
<keyword evidence="12" id="KW-1185">Reference proteome</keyword>
<comment type="caution">
    <text evidence="11">The sequence shown here is derived from an EMBL/GenBank/DDBJ whole genome shotgun (WGS) entry which is preliminary data.</text>
</comment>
<evidence type="ECO:0000259" key="10">
    <source>
        <dbReference type="Pfam" id="PF00697"/>
    </source>
</evidence>
<dbReference type="InterPro" id="IPR011060">
    <property type="entry name" value="RibuloseP-bd_barrel"/>
</dbReference>
<reference evidence="11 12" key="1">
    <citation type="submission" date="2024-04" db="EMBL/GenBank/DDBJ databases">
        <title>Defined microbial consortia suppress multidrug-resistant proinflammatory Enterobacteriaceae via ecological control.</title>
        <authorList>
            <person name="Furuichi M."/>
            <person name="Kawaguchi T."/>
            <person name="Pust M."/>
            <person name="Yasuma K."/>
            <person name="Plichta D."/>
            <person name="Hasegawa N."/>
            <person name="Ohya T."/>
            <person name="Bhattarai S."/>
            <person name="Sasajima S."/>
            <person name="Aoto Y."/>
            <person name="Tuganbaev T."/>
            <person name="Yaginuma M."/>
            <person name="Ueda M."/>
            <person name="Okahashi N."/>
            <person name="Amafuji K."/>
            <person name="Kiridooshi Y."/>
            <person name="Sugita K."/>
            <person name="Strazar M."/>
            <person name="Skelly A."/>
            <person name="Suda W."/>
            <person name="Hattori M."/>
            <person name="Nakamoto N."/>
            <person name="Caballero S."/>
            <person name="Norman J."/>
            <person name="Olle B."/>
            <person name="Tanoue T."/>
            <person name="Arita M."/>
            <person name="Bucci V."/>
            <person name="Atarashi K."/>
            <person name="Xavier R."/>
            <person name="Honda K."/>
        </authorList>
    </citation>
    <scope>NUCLEOTIDE SEQUENCE [LARGE SCALE GENOMIC DNA]</scope>
    <source>
        <strain evidence="12">k34-0107-D12</strain>
    </source>
</reference>
<dbReference type="InterPro" id="IPR001240">
    <property type="entry name" value="PRAI_dom"/>
</dbReference>
<keyword evidence="6 9" id="KW-0822">Tryptophan biosynthesis</keyword>
<evidence type="ECO:0000256" key="8">
    <source>
        <dbReference type="ARBA" id="ARBA00023235"/>
    </source>
</evidence>
<dbReference type="SUPFAM" id="SSF51366">
    <property type="entry name" value="Ribulose-phoshate binding barrel"/>
    <property type="match status" value="1"/>
</dbReference>
<dbReference type="RefSeq" id="WP_052099519.1">
    <property type="nucleotide sequence ID" value="NZ_AP031413.1"/>
</dbReference>
<keyword evidence="7 9" id="KW-0057">Aromatic amino acid biosynthesis</keyword>
<proteinExistence type="inferred from homology"/>
<dbReference type="PANTHER" id="PTHR42894:SF1">
    <property type="entry name" value="N-(5'-PHOSPHORIBOSYL)ANTHRANILATE ISOMERASE"/>
    <property type="match status" value="1"/>
</dbReference>
<dbReference type="Proteomes" id="UP001600941">
    <property type="component" value="Unassembled WGS sequence"/>
</dbReference>
<comment type="catalytic activity">
    <reaction evidence="1 9">
        <text>N-(5-phospho-beta-D-ribosyl)anthranilate = 1-(2-carboxyphenylamino)-1-deoxy-D-ribulose 5-phosphate</text>
        <dbReference type="Rhea" id="RHEA:21540"/>
        <dbReference type="ChEBI" id="CHEBI:18277"/>
        <dbReference type="ChEBI" id="CHEBI:58613"/>
        <dbReference type="EC" id="5.3.1.24"/>
    </reaction>
</comment>
<keyword evidence="8 9" id="KW-0413">Isomerase</keyword>
<dbReference type="EC" id="5.3.1.24" evidence="3 9"/>
<name>A0ABQ0BTU8_9FIRM</name>
<evidence type="ECO:0000256" key="6">
    <source>
        <dbReference type="ARBA" id="ARBA00022822"/>
    </source>
</evidence>
<protein>
    <recommendedName>
        <fullName evidence="4 9">N-(5'-phosphoribosyl)anthranilate isomerase</fullName>
        <shortName evidence="9">PRAI</shortName>
        <ecNumber evidence="3 9">5.3.1.24</ecNumber>
    </recommendedName>
</protein>
<sequence length="219" mass="24064">MGSKVKICGLVRPEDIETANLCRPDYIGFVFADSRRRVSIEQAECLRAGLADGILAVGVFVNAPAQEAARIAEKGIIDIIQLHGDEDEAYIRTIKKYTRKPVIKAVRVQSREQILKAEELPCEYLLLDTYTKGQYGGSGKGFDLSLIPSLKRPFFLAGGLNAENVSGALRESGAFAADVSSAVETGGYKDREKVEAFIRAVREQQTDTCRHYSFARSAQ</sequence>
<dbReference type="PANTHER" id="PTHR42894">
    <property type="entry name" value="N-(5'-PHOSPHORIBOSYL)ANTHRANILATE ISOMERASE"/>
    <property type="match status" value="1"/>
</dbReference>
<comment type="pathway">
    <text evidence="2 9">Amino-acid biosynthesis; L-tryptophan biosynthesis; L-tryptophan from chorismate: step 3/5.</text>
</comment>
<gene>
    <name evidence="9" type="primary">trpF</name>
    <name evidence="11" type="ORF">K340107D12_27790</name>
</gene>
<evidence type="ECO:0000256" key="3">
    <source>
        <dbReference type="ARBA" id="ARBA00012572"/>
    </source>
</evidence>
<evidence type="ECO:0000313" key="12">
    <source>
        <dbReference type="Proteomes" id="UP001600941"/>
    </source>
</evidence>
<dbReference type="CDD" id="cd00405">
    <property type="entry name" value="PRAI"/>
    <property type="match status" value="1"/>
</dbReference>
<dbReference type="GO" id="GO:0016853">
    <property type="term" value="F:isomerase activity"/>
    <property type="evidence" value="ECO:0007669"/>
    <property type="project" value="UniProtKB-KW"/>
</dbReference>
<organism evidence="11 12">
    <name type="scientific">Blautia parvula</name>
    <dbReference type="NCBI Taxonomy" id="2877527"/>
    <lineage>
        <taxon>Bacteria</taxon>
        <taxon>Bacillati</taxon>
        <taxon>Bacillota</taxon>
        <taxon>Clostridia</taxon>
        <taxon>Lachnospirales</taxon>
        <taxon>Lachnospiraceae</taxon>
        <taxon>Blautia</taxon>
    </lineage>
</organism>
<dbReference type="HAMAP" id="MF_00135">
    <property type="entry name" value="PRAI"/>
    <property type="match status" value="1"/>
</dbReference>
<evidence type="ECO:0000256" key="7">
    <source>
        <dbReference type="ARBA" id="ARBA00023141"/>
    </source>
</evidence>